<proteinExistence type="predicted"/>
<dbReference type="EMBL" id="HBGG01039065">
    <property type="protein sequence ID" value="CAD9219916.1"/>
    <property type="molecule type" value="Transcribed_RNA"/>
</dbReference>
<sequence length="102" mass="10874">MSDHKDSDVPRQVQQGGLESERSKAPAPSKSAPNEVWESKCLAQATVLLNCAANGGKKIGYNEIKCQNLLRALRTCCEAEGVVDFTLIRGASESGSQKPAAK</sequence>
<accession>A0A6U1KSF7</accession>
<organism evidence="3">
    <name type="scientific">Tetraselmis chuii</name>
    <dbReference type="NCBI Taxonomy" id="63592"/>
    <lineage>
        <taxon>Eukaryota</taxon>
        <taxon>Viridiplantae</taxon>
        <taxon>Chlorophyta</taxon>
        <taxon>core chlorophytes</taxon>
        <taxon>Chlorodendrophyceae</taxon>
        <taxon>Chlorodendrales</taxon>
        <taxon>Chlorodendraceae</taxon>
        <taxon>Tetraselmis</taxon>
    </lineage>
</organism>
<evidence type="ECO:0000313" key="2">
    <source>
        <dbReference type="EMBL" id="CAD9219916.1"/>
    </source>
</evidence>
<evidence type="ECO:0000313" key="3">
    <source>
        <dbReference type="EMBL" id="CAD9219919.1"/>
    </source>
</evidence>
<feature type="region of interest" description="Disordered" evidence="1">
    <location>
        <begin position="1"/>
        <end position="35"/>
    </location>
</feature>
<evidence type="ECO:0000256" key="1">
    <source>
        <dbReference type="SAM" id="MobiDB-lite"/>
    </source>
</evidence>
<reference evidence="3" key="1">
    <citation type="submission" date="2021-01" db="EMBL/GenBank/DDBJ databases">
        <authorList>
            <person name="Corre E."/>
            <person name="Pelletier E."/>
            <person name="Niang G."/>
            <person name="Scheremetjew M."/>
            <person name="Finn R."/>
            <person name="Kale V."/>
            <person name="Holt S."/>
            <person name="Cochrane G."/>
            <person name="Meng A."/>
            <person name="Brown T."/>
            <person name="Cohen L."/>
        </authorList>
    </citation>
    <scope>NUCLEOTIDE SEQUENCE</scope>
    <source>
        <strain evidence="3">PLY429</strain>
    </source>
</reference>
<dbReference type="AlphaFoldDB" id="A0A6U1KSF7"/>
<gene>
    <name evidence="2" type="ORF">TCHU04912_LOCUS20088</name>
    <name evidence="3" type="ORF">TCHU04912_LOCUS20090</name>
</gene>
<dbReference type="EMBL" id="HBGG01039067">
    <property type="protein sequence ID" value="CAD9219919.1"/>
    <property type="molecule type" value="Transcribed_RNA"/>
</dbReference>
<protein>
    <submittedName>
        <fullName evidence="3">Uncharacterized protein</fullName>
    </submittedName>
</protein>
<name>A0A6U1KSF7_9CHLO</name>